<sequence length="659" mass="74288">MDNEPKVTSVVPTTSINNSPDPSIKLPPIVRSGILHKNGGLEYDQEGVPYYKFPPFVKTTITGSTTVPFTAFKPNGLRVLLDLDEEQVDGLGIPTVQLEVKHEPGGKDAKKKRKYKKKLDVTFERRVMWWEDWEEGENLRRGDVSDINLPRVDRFAQGAADFQKNRKWTPTLQSVYDNFTQYVGLTGKTNQFIGKGFASAKRQAKELEEDLMDVEEDDDEAEFVKALKTDTIISPPLPPTSKEARIQELTAEYDAELERRELNLQAFLDDPESRMKIFFSSFYKNKGLFWSESKLRDGPILLRFFFKFFIRNRLMRDYENAFHKALAVIEKAAVELPLTTKISKSIPDDFGSACVAVWGKQMVEIVEKERQKMLELRQANKKETELPSDSISTSEDNANMNTDVNANTTGWGSDPFNTLSQTSENPSAWTPFEIPKQWDPTADSNPNAQQDSDPWGATPNPNADWALPPPPFLMSLLGGPIALPATHQVKLVEKSTRKVLSVEFSETHLNNKQRSSMFSGFAKVILAPWKDRKQKEGEKEGSILPPELHIINPPSTPSSVDDPTQRNISVYVSPSTSTMLRDATGLGLYGVFVKVGRVESPPVKQQESTPASKGKRKPKSLPEDPDSEFWYIEFLYEVSPSFWTESDEGFEEGEGSDDL</sequence>
<gene>
    <name evidence="3" type="ORF">Clacol_001069</name>
</gene>
<keyword evidence="1" id="KW-0175">Coiled coil</keyword>
<protein>
    <submittedName>
        <fullName evidence="3">Uncharacterized protein</fullName>
    </submittedName>
</protein>
<dbReference type="GO" id="GO:0031047">
    <property type="term" value="P:regulatory ncRNA-mediated gene silencing"/>
    <property type="evidence" value="ECO:0007669"/>
    <property type="project" value="InterPro"/>
</dbReference>
<feature type="region of interest" description="Disordered" evidence="2">
    <location>
        <begin position="416"/>
        <end position="464"/>
    </location>
</feature>
<feature type="compositionally biased region" description="Polar residues" evidence="2">
    <location>
        <begin position="387"/>
        <end position="399"/>
    </location>
</feature>
<feature type="compositionally biased region" description="Polar residues" evidence="2">
    <location>
        <begin position="416"/>
        <end position="428"/>
    </location>
</feature>
<feature type="compositionally biased region" description="Polar residues" evidence="2">
    <location>
        <begin position="442"/>
        <end position="452"/>
    </location>
</feature>
<organism evidence="3 4">
    <name type="scientific">Clathrus columnatus</name>
    <dbReference type="NCBI Taxonomy" id="1419009"/>
    <lineage>
        <taxon>Eukaryota</taxon>
        <taxon>Fungi</taxon>
        <taxon>Dikarya</taxon>
        <taxon>Basidiomycota</taxon>
        <taxon>Agaricomycotina</taxon>
        <taxon>Agaricomycetes</taxon>
        <taxon>Phallomycetidae</taxon>
        <taxon>Phallales</taxon>
        <taxon>Clathraceae</taxon>
        <taxon>Clathrus</taxon>
    </lineage>
</organism>
<keyword evidence="4" id="KW-1185">Reference proteome</keyword>
<evidence type="ECO:0000256" key="2">
    <source>
        <dbReference type="SAM" id="MobiDB-lite"/>
    </source>
</evidence>
<evidence type="ECO:0000313" key="4">
    <source>
        <dbReference type="Proteomes" id="UP001050691"/>
    </source>
</evidence>
<evidence type="ECO:0000313" key="3">
    <source>
        <dbReference type="EMBL" id="GJJ06873.1"/>
    </source>
</evidence>
<dbReference type="AlphaFoldDB" id="A0AAV5A056"/>
<reference evidence="3" key="1">
    <citation type="submission" date="2021-10" db="EMBL/GenBank/DDBJ databases">
        <title>De novo Genome Assembly of Clathrus columnatus (Basidiomycota, Fungi) Using Illumina and Nanopore Sequence Data.</title>
        <authorList>
            <person name="Ogiso-Tanaka E."/>
            <person name="Itagaki H."/>
            <person name="Hosoya T."/>
            <person name="Hosaka K."/>
        </authorList>
    </citation>
    <scope>NUCLEOTIDE SEQUENCE</scope>
    <source>
        <strain evidence="3">MO-923</strain>
    </source>
</reference>
<feature type="coiled-coil region" evidence="1">
    <location>
        <begin position="197"/>
        <end position="224"/>
    </location>
</feature>
<dbReference type="EMBL" id="BPWL01000002">
    <property type="protein sequence ID" value="GJJ06873.1"/>
    <property type="molecule type" value="Genomic_DNA"/>
</dbReference>
<dbReference type="Pfam" id="PF09692">
    <property type="entry name" value="Arb1"/>
    <property type="match status" value="1"/>
</dbReference>
<dbReference type="Proteomes" id="UP001050691">
    <property type="component" value="Unassembled WGS sequence"/>
</dbReference>
<feature type="compositionally biased region" description="Polar residues" evidence="2">
    <location>
        <begin position="10"/>
        <end position="21"/>
    </location>
</feature>
<feature type="region of interest" description="Disordered" evidence="2">
    <location>
        <begin position="379"/>
        <end position="399"/>
    </location>
</feature>
<feature type="region of interest" description="Disordered" evidence="2">
    <location>
        <begin position="600"/>
        <end position="625"/>
    </location>
</feature>
<dbReference type="InterPro" id="IPR018606">
    <property type="entry name" value="Arb1"/>
</dbReference>
<name>A0AAV5A056_9AGAM</name>
<evidence type="ECO:0000256" key="1">
    <source>
        <dbReference type="SAM" id="Coils"/>
    </source>
</evidence>
<feature type="region of interest" description="Disordered" evidence="2">
    <location>
        <begin position="1"/>
        <end position="23"/>
    </location>
</feature>
<accession>A0AAV5A056</accession>
<comment type="caution">
    <text evidence="3">The sequence shown here is derived from an EMBL/GenBank/DDBJ whole genome shotgun (WGS) entry which is preliminary data.</text>
</comment>
<proteinExistence type="predicted"/>
<dbReference type="GO" id="GO:0033167">
    <property type="term" value="C:ARC complex"/>
    <property type="evidence" value="ECO:0007669"/>
    <property type="project" value="InterPro"/>
</dbReference>